<evidence type="ECO:0000313" key="2">
    <source>
        <dbReference type="Proteomes" id="UP000814140"/>
    </source>
</evidence>
<dbReference type="Proteomes" id="UP000814140">
    <property type="component" value="Unassembled WGS sequence"/>
</dbReference>
<reference evidence="1" key="2">
    <citation type="journal article" date="2022" name="New Phytol.">
        <title>Evolutionary transition to the ectomycorrhizal habit in the genomes of a hyperdiverse lineage of mushroom-forming fungi.</title>
        <authorList>
            <person name="Looney B."/>
            <person name="Miyauchi S."/>
            <person name="Morin E."/>
            <person name="Drula E."/>
            <person name="Courty P.E."/>
            <person name="Kohler A."/>
            <person name="Kuo A."/>
            <person name="LaButti K."/>
            <person name="Pangilinan J."/>
            <person name="Lipzen A."/>
            <person name="Riley R."/>
            <person name="Andreopoulos W."/>
            <person name="He G."/>
            <person name="Johnson J."/>
            <person name="Nolan M."/>
            <person name="Tritt A."/>
            <person name="Barry K.W."/>
            <person name="Grigoriev I.V."/>
            <person name="Nagy L.G."/>
            <person name="Hibbett D."/>
            <person name="Henrissat B."/>
            <person name="Matheny P.B."/>
            <person name="Labbe J."/>
            <person name="Martin F.M."/>
        </authorList>
    </citation>
    <scope>NUCLEOTIDE SEQUENCE</scope>
    <source>
        <strain evidence="1">HHB10654</strain>
    </source>
</reference>
<keyword evidence="2" id="KW-1185">Reference proteome</keyword>
<dbReference type="EMBL" id="MU277188">
    <property type="protein sequence ID" value="KAI0068220.1"/>
    <property type="molecule type" value="Genomic_DNA"/>
</dbReference>
<evidence type="ECO:0000313" key="1">
    <source>
        <dbReference type="EMBL" id="KAI0068220.1"/>
    </source>
</evidence>
<name>A0ACB8TIL6_9AGAM</name>
<gene>
    <name evidence="1" type="ORF">BV25DRAFT_1911232</name>
</gene>
<protein>
    <submittedName>
        <fullName evidence="1">Uncharacterized protein</fullName>
    </submittedName>
</protein>
<reference evidence="1" key="1">
    <citation type="submission" date="2021-03" db="EMBL/GenBank/DDBJ databases">
        <authorList>
            <consortium name="DOE Joint Genome Institute"/>
            <person name="Ahrendt S."/>
            <person name="Looney B.P."/>
            <person name="Miyauchi S."/>
            <person name="Morin E."/>
            <person name="Drula E."/>
            <person name="Courty P.E."/>
            <person name="Chicoki N."/>
            <person name="Fauchery L."/>
            <person name="Kohler A."/>
            <person name="Kuo A."/>
            <person name="Labutti K."/>
            <person name="Pangilinan J."/>
            <person name="Lipzen A."/>
            <person name="Riley R."/>
            <person name="Andreopoulos W."/>
            <person name="He G."/>
            <person name="Johnson J."/>
            <person name="Barry K.W."/>
            <person name="Grigoriev I.V."/>
            <person name="Nagy L."/>
            <person name="Hibbett D."/>
            <person name="Henrissat B."/>
            <person name="Matheny P.B."/>
            <person name="Labbe J."/>
            <person name="Martin F."/>
        </authorList>
    </citation>
    <scope>NUCLEOTIDE SEQUENCE</scope>
    <source>
        <strain evidence="1">HHB10654</strain>
    </source>
</reference>
<accession>A0ACB8TIL6</accession>
<organism evidence="1 2">
    <name type="scientific">Artomyces pyxidatus</name>
    <dbReference type="NCBI Taxonomy" id="48021"/>
    <lineage>
        <taxon>Eukaryota</taxon>
        <taxon>Fungi</taxon>
        <taxon>Dikarya</taxon>
        <taxon>Basidiomycota</taxon>
        <taxon>Agaricomycotina</taxon>
        <taxon>Agaricomycetes</taxon>
        <taxon>Russulales</taxon>
        <taxon>Auriscalpiaceae</taxon>
        <taxon>Artomyces</taxon>
    </lineage>
</organism>
<sequence length="770" mass="85305">MPLSLGLLGPSVSRSSRTPRVETFDDPDGFSDEPSQGSASHPRARAPFTSSPLLASNAHVRTEDVSNHPGYLYPSFGAGPSERPSPSSTAMNTPIPSRSNSPLPPFYSSGPSSASTSESESEPGSPLLAGPHVHHWPRDGRPRWWNLRQAPRQRLRRERGWSLRGTKRFFRRVFRHPFFPKQPITILLALLFFTVLALSITVLLIHVLNPDKEPLPWRAYCTVPSTSTNPPPLNAPPTFMNVSIVASAPPMPHFPPKNFDSLPPAGVFIGVFSVDSSYDRRMMIRTTWASHQRSRNGAGKGDNGDGTSRTVVRFIMGQPRKAWERRVRLEMEKYHDLVILPVSENMNSGKTHTFFSWAAEMAWVPPHYFRTTTPPPSLSYSNITNASPPPAEHDPPLSRHDWASGDPMDWVRPDFVVKADDDSFVMLAELEARLRVELHEPPAMRPPHFADQGSVYTPPPVTPLDSPDVQASPTEGPHSSIPIETVLPQAPQSAVASPGNDPLIYWGYLVKQRFMAGEMYALSWSLVDWVAKDPAVKGLTRGAEDKQTAKWMRLHPRASEIRWKAERCWIYDHPRSGTVYSHGFLFPSEVARVRRAVMAYFDKSSVDTAGGIASASTSSQTDANPSVPTAWSYSTVSKFGVRYSTPLPDLSTLESVEALVEGSGMSQLHEGSILTARDAWRVREGRKTRYDDQRIGGTIVVHFIKKHMWFLETAVAFLEGVEETELDLQRKLRQGSGNPIPPPASHRPRPLGSSAMGSPHSRTTGGHGLP</sequence>
<comment type="caution">
    <text evidence="1">The sequence shown here is derived from an EMBL/GenBank/DDBJ whole genome shotgun (WGS) entry which is preliminary data.</text>
</comment>
<proteinExistence type="predicted"/>